<organism evidence="1 2">
    <name type="scientific">Hohenbuehelia grisea</name>
    <dbReference type="NCBI Taxonomy" id="104357"/>
    <lineage>
        <taxon>Eukaryota</taxon>
        <taxon>Fungi</taxon>
        <taxon>Dikarya</taxon>
        <taxon>Basidiomycota</taxon>
        <taxon>Agaricomycotina</taxon>
        <taxon>Agaricomycetes</taxon>
        <taxon>Agaricomycetidae</taxon>
        <taxon>Agaricales</taxon>
        <taxon>Pleurotineae</taxon>
        <taxon>Pleurotaceae</taxon>
        <taxon>Hohenbuehelia</taxon>
    </lineage>
</organism>
<sequence>MDSISLAERRGRQRDVFPVDRKATTRIGLSVACHRKLYNGQSPLEGIVRHLEDQEVEHALGRLQRAITRPREIQGPDARESEKKLEWGRYFRTGLYRYILEIFSRAS</sequence>
<name>A0ABR3J1G0_9AGAR</name>
<reference evidence="2" key="1">
    <citation type="submission" date="2024-06" db="EMBL/GenBank/DDBJ databases">
        <title>Multi-omics analyses provide insights into the biosynthesis of the anticancer antibiotic pleurotin in Hohenbuehelia grisea.</title>
        <authorList>
            <person name="Weaver J.A."/>
            <person name="Alberti F."/>
        </authorList>
    </citation>
    <scope>NUCLEOTIDE SEQUENCE [LARGE SCALE GENOMIC DNA]</scope>
    <source>
        <strain evidence="2">T-177</strain>
    </source>
</reference>
<accession>A0ABR3J1G0</accession>
<evidence type="ECO:0000313" key="1">
    <source>
        <dbReference type="EMBL" id="KAL0949333.1"/>
    </source>
</evidence>
<protein>
    <submittedName>
        <fullName evidence="1">Uncharacterized protein</fullName>
    </submittedName>
</protein>
<proteinExistence type="predicted"/>
<dbReference type="EMBL" id="JASNQZ010000012">
    <property type="protein sequence ID" value="KAL0949333.1"/>
    <property type="molecule type" value="Genomic_DNA"/>
</dbReference>
<keyword evidence="2" id="KW-1185">Reference proteome</keyword>
<gene>
    <name evidence="1" type="ORF">HGRIS_009405</name>
</gene>
<evidence type="ECO:0000313" key="2">
    <source>
        <dbReference type="Proteomes" id="UP001556367"/>
    </source>
</evidence>
<dbReference type="Proteomes" id="UP001556367">
    <property type="component" value="Unassembled WGS sequence"/>
</dbReference>
<comment type="caution">
    <text evidence="1">The sequence shown here is derived from an EMBL/GenBank/DDBJ whole genome shotgun (WGS) entry which is preliminary data.</text>
</comment>